<dbReference type="EMBL" id="GBXM01067797">
    <property type="protein sequence ID" value="JAH40780.1"/>
    <property type="molecule type" value="Transcribed_RNA"/>
</dbReference>
<proteinExistence type="predicted"/>
<name>A0A0E9SJE5_ANGAN</name>
<organism evidence="1">
    <name type="scientific">Anguilla anguilla</name>
    <name type="common">European freshwater eel</name>
    <name type="synonym">Muraena anguilla</name>
    <dbReference type="NCBI Taxonomy" id="7936"/>
    <lineage>
        <taxon>Eukaryota</taxon>
        <taxon>Metazoa</taxon>
        <taxon>Chordata</taxon>
        <taxon>Craniata</taxon>
        <taxon>Vertebrata</taxon>
        <taxon>Euteleostomi</taxon>
        <taxon>Actinopterygii</taxon>
        <taxon>Neopterygii</taxon>
        <taxon>Teleostei</taxon>
        <taxon>Anguilliformes</taxon>
        <taxon>Anguillidae</taxon>
        <taxon>Anguilla</taxon>
    </lineage>
</organism>
<sequence length="24" mass="2776">MFSSVYSYFFTCDPLSGNHCNKLD</sequence>
<reference evidence="1" key="2">
    <citation type="journal article" date="2015" name="Fish Shellfish Immunol.">
        <title>Early steps in the European eel (Anguilla anguilla)-Vibrio vulnificus interaction in the gills: Role of the RtxA13 toxin.</title>
        <authorList>
            <person name="Callol A."/>
            <person name="Pajuelo D."/>
            <person name="Ebbesson L."/>
            <person name="Teles M."/>
            <person name="MacKenzie S."/>
            <person name="Amaro C."/>
        </authorList>
    </citation>
    <scope>NUCLEOTIDE SEQUENCE</scope>
</reference>
<accession>A0A0E9SJE5</accession>
<evidence type="ECO:0000313" key="1">
    <source>
        <dbReference type="EMBL" id="JAH40780.1"/>
    </source>
</evidence>
<protein>
    <submittedName>
        <fullName evidence="1">Uncharacterized protein</fullName>
    </submittedName>
</protein>
<dbReference type="AlphaFoldDB" id="A0A0E9SJE5"/>
<reference evidence="1" key="1">
    <citation type="submission" date="2014-11" db="EMBL/GenBank/DDBJ databases">
        <authorList>
            <person name="Amaro Gonzalez C."/>
        </authorList>
    </citation>
    <scope>NUCLEOTIDE SEQUENCE</scope>
</reference>